<accession>A0A2P2QHY4</accession>
<evidence type="ECO:0000256" key="1">
    <source>
        <dbReference type="SAM" id="MobiDB-lite"/>
    </source>
</evidence>
<evidence type="ECO:0000313" key="2">
    <source>
        <dbReference type="EMBL" id="MBX66517.1"/>
    </source>
</evidence>
<organism evidence="2">
    <name type="scientific">Rhizophora mucronata</name>
    <name type="common">Asiatic mangrove</name>
    <dbReference type="NCBI Taxonomy" id="61149"/>
    <lineage>
        <taxon>Eukaryota</taxon>
        <taxon>Viridiplantae</taxon>
        <taxon>Streptophyta</taxon>
        <taxon>Embryophyta</taxon>
        <taxon>Tracheophyta</taxon>
        <taxon>Spermatophyta</taxon>
        <taxon>Magnoliopsida</taxon>
        <taxon>eudicotyledons</taxon>
        <taxon>Gunneridae</taxon>
        <taxon>Pentapetalae</taxon>
        <taxon>rosids</taxon>
        <taxon>fabids</taxon>
        <taxon>Malpighiales</taxon>
        <taxon>Rhizophoraceae</taxon>
        <taxon>Rhizophora</taxon>
    </lineage>
</organism>
<proteinExistence type="predicted"/>
<dbReference type="AlphaFoldDB" id="A0A2P2QHY4"/>
<feature type="region of interest" description="Disordered" evidence="1">
    <location>
        <begin position="1"/>
        <end position="35"/>
    </location>
</feature>
<feature type="compositionally biased region" description="Polar residues" evidence="1">
    <location>
        <begin position="1"/>
        <end position="10"/>
    </location>
</feature>
<protein>
    <submittedName>
        <fullName evidence="2">Uncharacterized protein</fullName>
    </submittedName>
</protein>
<sequence>MEISRSSMETRNARRMFRTARQSSRVRRTARRLVK</sequence>
<reference evidence="2" key="1">
    <citation type="submission" date="2018-02" db="EMBL/GenBank/DDBJ databases">
        <title>Rhizophora mucronata_Transcriptome.</title>
        <authorList>
            <person name="Meera S.P."/>
            <person name="Sreeshan A."/>
            <person name="Augustine A."/>
        </authorList>
    </citation>
    <scope>NUCLEOTIDE SEQUENCE</scope>
    <source>
        <tissue evidence="2">Leaf</tissue>
    </source>
</reference>
<feature type="compositionally biased region" description="Basic residues" evidence="1">
    <location>
        <begin position="13"/>
        <end position="35"/>
    </location>
</feature>
<dbReference type="EMBL" id="GGEC01086033">
    <property type="protein sequence ID" value="MBX66517.1"/>
    <property type="molecule type" value="Transcribed_RNA"/>
</dbReference>
<name>A0A2P2QHY4_RHIMU</name>